<name>A0A1D8USQ8_9PROT</name>
<accession>A0A1D8USQ8</accession>
<dbReference type="RefSeq" id="WP_070402424.1">
    <property type="nucleotide sequence ID" value="NZ_BJVW01000010.1"/>
</dbReference>
<dbReference type="AlphaFoldDB" id="A0A1D8USQ8"/>
<evidence type="ECO:0000313" key="2">
    <source>
        <dbReference type="EMBL" id="AOX16695.1"/>
    </source>
</evidence>
<dbReference type="EMBL" id="CP014674">
    <property type="protein sequence ID" value="AOX16695.1"/>
    <property type="molecule type" value="Genomic_DNA"/>
</dbReference>
<evidence type="ECO:0008006" key="4">
    <source>
        <dbReference type="Google" id="ProtNLM"/>
    </source>
</evidence>
<keyword evidence="1" id="KW-0732">Signal</keyword>
<reference evidence="2 3" key="1">
    <citation type="journal article" date="2016" name="Microb. Cell Fact.">
        <title>Dissection of exopolysaccharide biosynthesis in Kozakia baliensis.</title>
        <authorList>
            <person name="Brandt J.U."/>
            <person name="Jakob F."/>
            <person name="Behr J."/>
            <person name="Geissler A.J."/>
            <person name="Vogel R.F."/>
        </authorList>
    </citation>
    <scope>NUCLEOTIDE SEQUENCE [LARGE SCALE GENOMIC DNA]</scope>
    <source>
        <strain evidence="2 3">DSM 14400</strain>
    </source>
</reference>
<organism evidence="2 3">
    <name type="scientific">Kozakia baliensis</name>
    <dbReference type="NCBI Taxonomy" id="153496"/>
    <lineage>
        <taxon>Bacteria</taxon>
        <taxon>Pseudomonadati</taxon>
        <taxon>Pseudomonadota</taxon>
        <taxon>Alphaproteobacteria</taxon>
        <taxon>Acetobacterales</taxon>
        <taxon>Acetobacteraceae</taxon>
        <taxon>Kozakia</taxon>
    </lineage>
</organism>
<proteinExistence type="predicted"/>
<dbReference type="Proteomes" id="UP000179145">
    <property type="component" value="Chromosome"/>
</dbReference>
<dbReference type="STRING" id="153496.A0U89_05635"/>
<protein>
    <recommendedName>
        <fullName evidence="4">Lipoprotein</fullName>
    </recommendedName>
</protein>
<evidence type="ECO:0000313" key="3">
    <source>
        <dbReference type="Proteomes" id="UP000179145"/>
    </source>
</evidence>
<sequence>MSRPAFPFSTSLCRNTTLAVALLAVVGLCPARAADAIPAAGWQRTTLSSLRLYPSAKPDTVTPEVIPASVADTLRKTGLLGPGHTGTTLVQYAIFDTSPSEKVIVFTDDDACPAENGASDLSPTIDCPVHIVTVHAHGSVSKATIPNGCSDLTIYPDENRPPLAPAQNGTYYRYDEASRTISAKSLYLGRSYPDCQFTAKVPG</sequence>
<feature type="signal peptide" evidence="1">
    <location>
        <begin position="1"/>
        <end position="33"/>
    </location>
</feature>
<feature type="chain" id="PRO_5009439053" description="Lipoprotein" evidence="1">
    <location>
        <begin position="34"/>
        <end position="203"/>
    </location>
</feature>
<keyword evidence="3" id="KW-1185">Reference proteome</keyword>
<dbReference type="KEGG" id="kba:A0U89_05635"/>
<gene>
    <name evidence="2" type="ORF">A0U89_05635</name>
</gene>
<evidence type="ECO:0000256" key="1">
    <source>
        <dbReference type="SAM" id="SignalP"/>
    </source>
</evidence>